<evidence type="ECO:0000259" key="5">
    <source>
        <dbReference type="PROSITE" id="PS50977"/>
    </source>
</evidence>
<dbReference type="SUPFAM" id="SSF48498">
    <property type="entry name" value="Tetracyclin repressor-like, C-terminal domain"/>
    <property type="match status" value="1"/>
</dbReference>
<sequence length="187" mass="21140">MRPNKRDELVRKALQVFYRNGFHATGMDKLVVETGVSKTSMYKHFRTKEELILAALQLRDENFRKWFLQRVDELADTPAERLIASFDVLGEWFLEDSFRGCMFIKAGAEYQEQDHPIHAQAAEHKHLMLEFLTDLARKAGARNPDALGCQLLLLQEGAIVTAVLVKSCDPARDAKAAAQVLLDNALA</sequence>
<evidence type="ECO:0000256" key="1">
    <source>
        <dbReference type="ARBA" id="ARBA00023015"/>
    </source>
</evidence>
<dbReference type="InterPro" id="IPR011075">
    <property type="entry name" value="TetR_C"/>
</dbReference>
<keyword evidence="2 4" id="KW-0238">DNA-binding</keyword>
<accession>A0A0N7LQT3</accession>
<dbReference type="STRING" id="81569.RUM4293_04294"/>
<dbReference type="SUPFAM" id="SSF46689">
    <property type="entry name" value="Homeodomain-like"/>
    <property type="match status" value="1"/>
</dbReference>
<reference evidence="6 7" key="1">
    <citation type="submission" date="2015-09" db="EMBL/GenBank/DDBJ databases">
        <authorList>
            <consortium name="Swine Surveillance"/>
        </authorList>
    </citation>
    <scope>NUCLEOTIDE SEQUENCE [LARGE SCALE GENOMIC DNA]</scope>
    <source>
        <strain evidence="6 7">CECT 4292</strain>
    </source>
</reference>
<dbReference type="EMBL" id="CYPU01000049">
    <property type="protein sequence ID" value="CUH48900.1"/>
    <property type="molecule type" value="Genomic_DNA"/>
</dbReference>
<evidence type="ECO:0000313" key="7">
    <source>
        <dbReference type="Proteomes" id="UP000050783"/>
    </source>
</evidence>
<dbReference type="PRINTS" id="PR00455">
    <property type="entry name" value="HTHTETR"/>
</dbReference>
<proteinExistence type="predicted"/>
<dbReference type="InterPro" id="IPR001647">
    <property type="entry name" value="HTH_TetR"/>
</dbReference>
<keyword evidence="1" id="KW-0805">Transcription regulation</keyword>
<dbReference type="OrthoDB" id="9787680at2"/>
<dbReference type="InterPro" id="IPR036271">
    <property type="entry name" value="Tet_transcr_reg_TetR-rel_C_sf"/>
</dbReference>
<dbReference type="Gene3D" id="1.10.357.10">
    <property type="entry name" value="Tetracycline Repressor, domain 2"/>
    <property type="match status" value="1"/>
</dbReference>
<name>A0A0N7LQT3_9RHOB</name>
<dbReference type="RefSeq" id="WP_058278384.1">
    <property type="nucleotide sequence ID" value="NZ_CYPU01000049.1"/>
</dbReference>
<dbReference type="InterPro" id="IPR009057">
    <property type="entry name" value="Homeodomain-like_sf"/>
</dbReference>
<dbReference type="Pfam" id="PF16925">
    <property type="entry name" value="TetR_C_13"/>
    <property type="match status" value="1"/>
</dbReference>
<evidence type="ECO:0000313" key="6">
    <source>
        <dbReference type="EMBL" id="CUH48900.1"/>
    </source>
</evidence>
<protein>
    <submittedName>
        <fullName evidence="6">HTH-type transcriptional regulator YjdC</fullName>
    </submittedName>
</protein>
<dbReference type="PANTHER" id="PTHR47506:SF1">
    <property type="entry name" value="HTH-TYPE TRANSCRIPTIONAL REGULATOR YJDC"/>
    <property type="match status" value="1"/>
</dbReference>
<dbReference type="PROSITE" id="PS50977">
    <property type="entry name" value="HTH_TETR_2"/>
    <property type="match status" value="1"/>
</dbReference>
<feature type="domain" description="HTH tetR-type" evidence="5">
    <location>
        <begin position="3"/>
        <end position="63"/>
    </location>
</feature>
<evidence type="ECO:0000256" key="3">
    <source>
        <dbReference type="ARBA" id="ARBA00023163"/>
    </source>
</evidence>
<evidence type="ECO:0000256" key="4">
    <source>
        <dbReference type="PROSITE-ProRule" id="PRU00335"/>
    </source>
</evidence>
<evidence type="ECO:0000256" key="2">
    <source>
        <dbReference type="ARBA" id="ARBA00023125"/>
    </source>
</evidence>
<dbReference type="PANTHER" id="PTHR47506">
    <property type="entry name" value="TRANSCRIPTIONAL REGULATORY PROTEIN"/>
    <property type="match status" value="1"/>
</dbReference>
<dbReference type="Pfam" id="PF00440">
    <property type="entry name" value="TetR_N"/>
    <property type="match status" value="1"/>
</dbReference>
<organism evidence="6 7">
    <name type="scientific">Ruegeria atlantica</name>
    <dbReference type="NCBI Taxonomy" id="81569"/>
    <lineage>
        <taxon>Bacteria</taxon>
        <taxon>Pseudomonadati</taxon>
        <taxon>Pseudomonadota</taxon>
        <taxon>Alphaproteobacteria</taxon>
        <taxon>Rhodobacterales</taxon>
        <taxon>Roseobacteraceae</taxon>
        <taxon>Ruegeria</taxon>
    </lineage>
</organism>
<dbReference type="GeneID" id="55494261"/>
<dbReference type="GO" id="GO:0003677">
    <property type="term" value="F:DNA binding"/>
    <property type="evidence" value="ECO:0007669"/>
    <property type="project" value="UniProtKB-UniRule"/>
</dbReference>
<feature type="DNA-binding region" description="H-T-H motif" evidence="4">
    <location>
        <begin position="26"/>
        <end position="45"/>
    </location>
</feature>
<keyword evidence="3" id="KW-0804">Transcription</keyword>
<dbReference type="AlphaFoldDB" id="A0A0N7LQT3"/>
<dbReference type="Proteomes" id="UP000050783">
    <property type="component" value="Unassembled WGS sequence"/>
</dbReference>
<gene>
    <name evidence="6" type="primary">yjdC</name>
    <name evidence="6" type="ORF">RUA4292_03090</name>
</gene>